<dbReference type="EMBL" id="JAACJM010000159">
    <property type="protein sequence ID" value="KAF5342707.1"/>
    <property type="molecule type" value="Genomic_DNA"/>
</dbReference>
<protein>
    <recommendedName>
        <fullName evidence="13">Alcohol oxidase</fullName>
    </recommendedName>
</protein>
<feature type="active site" description="Proton donor" evidence="5">
    <location>
        <position position="547"/>
    </location>
</feature>
<dbReference type="PIRSF" id="PIRSF000137">
    <property type="entry name" value="Alcohol_oxidase"/>
    <property type="match status" value="1"/>
</dbReference>
<dbReference type="SUPFAM" id="SSF51905">
    <property type="entry name" value="FAD/NAD(P)-binding domain"/>
    <property type="match status" value="1"/>
</dbReference>
<feature type="active site" description="Proton acceptor" evidence="5">
    <location>
        <position position="593"/>
    </location>
</feature>
<feature type="compositionally biased region" description="Pro residues" evidence="7">
    <location>
        <begin position="630"/>
        <end position="640"/>
    </location>
</feature>
<dbReference type="SUPFAM" id="SSF54373">
    <property type="entry name" value="FAD-linked reductases, C-terminal domain"/>
    <property type="match status" value="1"/>
</dbReference>
<dbReference type="InterPro" id="IPR036188">
    <property type="entry name" value="FAD/NAD-bd_sf"/>
</dbReference>
<keyword evidence="3" id="KW-0285">Flavoprotein</keyword>
<evidence type="ECO:0000256" key="2">
    <source>
        <dbReference type="ARBA" id="ARBA00010790"/>
    </source>
</evidence>
<evidence type="ECO:0000256" key="5">
    <source>
        <dbReference type="PIRSR" id="PIRSR000137-1"/>
    </source>
</evidence>
<keyword evidence="12" id="KW-1185">Reference proteome</keyword>
<dbReference type="GO" id="GO:0050660">
    <property type="term" value="F:flavin adenine dinucleotide binding"/>
    <property type="evidence" value="ECO:0007669"/>
    <property type="project" value="InterPro"/>
</dbReference>
<evidence type="ECO:0000256" key="1">
    <source>
        <dbReference type="ARBA" id="ARBA00001974"/>
    </source>
</evidence>
<evidence type="ECO:0000259" key="9">
    <source>
        <dbReference type="Pfam" id="PF00732"/>
    </source>
</evidence>
<evidence type="ECO:0000256" key="7">
    <source>
        <dbReference type="SAM" id="MobiDB-lite"/>
    </source>
</evidence>
<feature type="signal peptide" evidence="8">
    <location>
        <begin position="1"/>
        <end position="22"/>
    </location>
</feature>
<evidence type="ECO:0000256" key="8">
    <source>
        <dbReference type="SAM" id="SignalP"/>
    </source>
</evidence>
<dbReference type="PANTHER" id="PTHR11552:SF147">
    <property type="entry name" value="CHOLINE DEHYDROGENASE, MITOCHONDRIAL"/>
    <property type="match status" value="1"/>
</dbReference>
<accession>A0A8H5CJ49</accession>
<feature type="region of interest" description="Disordered" evidence="7">
    <location>
        <begin position="611"/>
        <end position="656"/>
    </location>
</feature>
<evidence type="ECO:0000256" key="4">
    <source>
        <dbReference type="ARBA" id="ARBA00022827"/>
    </source>
</evidence>
<evidence type="ECO:0000313" key="11">
    <source>
        <dbReference type="EMBL" id="KAF5342707.1"/>
    </source>
</evidence>
<dbReference type="AlphaFoldDB" id="A0A8H5CJ49"/>
<dbReference type="GO" id="GO:0016614">
    <property type="term" value="F:oxidoreductase activity, acting on CH-OH group of donors"/>
    <property type="evidence" value="ECO:0007669"/>
    <property type="project" value="InterPro"/>
</dbReference>
<feature type="chain" id="PRO_5034247087" description="Alcohol oxidase" evidence="8">
    <location>
        <begin position="23"/>
        <end position="656"/>
    </location>
</feature>
<feature type="compositionally biased region" description="Low complexity" evidence="7">
    <location>
        <begin position="641"/>
        <end position="656"/>
    </location>
</feature>
<dbReference type="InterPro" id="IPR000172">
    <property type="entry name" value="GMC_OxRdtase_N"/>
</dbReference>
<dbReference type="OrthoDB" id="269227at2759"/>
<reference evidence="11 12" key="1">
    <citation type="journal article" date="2020" name="ISME J.">
        <title>Uncovering the hidden diversity of litter-decomposition mechanisms in mushroom-forming fungi.</title>
        <authorList>
            <person name="Floudas D."/>
            <person name="Bentzer J."/>
            <person name="Ahren D."/>
            <person name="Johansson T."/>
            <person name="Persson P."/>
            <person name="Tunlid A."/>
        </authorList>
    </citation>
    <scope>NUCLEOTIDE SEQUENCE [LARGE SCALE GENOMIC DNA]</scope>
    <source>
        <strain evidence="11 12">CBS 291.85</strain>
    </source>
</reference>
<keyword evidence="4 6" id="KW-0274">FAD</keyword>
<dbReference type="Pfam" id="PF00732">
    <property type="entry name" value="GMC_oxred_N"/>
    <property type="match status" value="1"/>
</dbReference>
<dbReference type="Proteomes" id="UP000559256">
    <property type="component" value="Unassembled WGS sequence"/>
</dbReference>
<comment type="similarity">
    <text evidence="2">Belongs to the GMC oxidoreductase family.</text>
</comment>
<organism evidence="11 12">
    <name type="scientific">Tetrapyrgos nigripes</name>
    <dbReference type="NCBI Taxonomy" id="182062"/>
    <lineage>
        <taxon>Eukaryota</taxon>
        <taxon>Fungi</taxon>
        <taxon>Dikarya</taxon>
        <taxon>Basidiomycota</taxon>
        <taxon>Agaricomycotina</taxon>
        <taxon>Agaricomycetes</taxon>
        <taxon>Agaricomycetidae</taxon>
        <taxon>Agaricales</taxon>
        <taxon>Marasmiineae</taxon>
        <taxon>Marasmiaceae</taxon>
        <taxon>Tetrapyrgos</taxon>
    </lineage>
</organism>
<evidence type="ECO:0000259" key="10">
    <source>
        <dbReference type="Pfam" id="PF05199"/>
    </source>
</evidence>
<keyword evidence="8" id="KW-0732">Signal</keyword>
<dbReference type="Gene3D" id="3.50.50.60">
    <property type="entry name" value="FAD/NAD(P)-binding domain"/>
    <property type="match status" value="1"/>
</dbReference>
<evidence type="ECO:0000256" key="6">
    <source>
        <dbReference type="PIRSR" id="PIRSR000137-2"/>
    </source>
</evidence>
<feature type="domain" description="Glucose-methanol-choline oxidoreductase C-terminal" evidence="10">
    <location>
        <begin position="455"/>
        <end position="602"/>
    </location>
</feature>
<comment type="caution">
    <text evidence="11">The sequence shown here is derived from an EMBL/GenBank/DDBJ whole genome shotgun (WGS) entry which is preliminary data.</text>
</comment>
<sequence length="656" mass="68902">MKHFSALTLVSVLSFASIPSYAALFTDPADLPSTNYDFIVIGAGTAGSVVASRLSEDLTKKVLVIEAGVDDTGNLNVEVPFFAPLALGTAVDWNYTTVAQPGLNGRSITVPRGYVLGGSSAINFLGWTLGSQDYYNKLASITGDSGWGWASMQGFFKRVSTLVPPTDNPTITPDEIPTSNGNGPLHVNLPNVDLEPDQRVFASAKSFQSSSDSNLKRFKYTTDQNNGNAIGFGYNQVNAGGGSRTTSATAYLHPALNSRNNIDVVINTRVTRLVKSGDAGSVPVFKSVEVATSKGGAKTTFTASKEVILSAGTIGTAQILLLSGIGPQADLGSKTIVNAPQVGKNVRDHPLLSLFWSVNSNRTYDDFLRDSSLQNTALNEWFATKGGIFSASPVNVLGFMRLPQTFFTPARPDPASGPNAPNTELIFVDGFVPSDTNPLPATGHFMSIICVLLSPTSVGSIKISSNTDIFTQPLIDYNVLGTDFDTQAMVQAMKDAQTYVGTSVGGVNQFTKDGYLQDPFGSFAPAASGSDADKIAFMRAHADTIHHPVGSARMGSAASGGSDGVVDSRLRVKGVSGLRIVDASVLPIIPEAHTQAAVYTVAERASDLIKQDNGMSSGSTTNSHASAPPAHSPPPPPPPHLGNQHNGPNPNGHGHH</sequence>
<dbReference type="Gene3D" id="3.30.560.10">
    <property type="entry name" value="Glucose Oxidase, domain 3"/>
    <property type="match status" value="1"/>
</dbReference>
<dbReference type="Pfam" id="PF05199">
    <property type="entry name" value="GMC_oxred_C"/>
    <property type="match status" value="1"/>
</dbReference>
<comment type="cofactor">
    <cofactor evidence="1 6">
        <name>FAD</name>
        <dbReference type="ChEBI" id="CHEBI:57692"/>
    </cofactor>
</comment>
<evidence type="ECO:0008006" key="13">
    <source>
        <dbReference type="Google" id="ProtNLM"/>
    </source>
</evidence>
<feature type="domain" description="Glucose-methanol-choline oxidoreductase N-terminal" evidence="9">
    <location>
        <begin position="36"/>
        <end position="350"/>
    </location>
</feature>
<proteinExistence type="inferred from homology"/>
<gene>
    <name evidence="11" type="ORF">D9758_015858</name>
</gene>
<feature type="binding site" evidence="6">
    <location>
        <position position="270"/>
    </location>
    <ligand>
        <name>FAD</name>
        <dbReference type="ChEBI" id="CHEBI:57692"/>
    </ligand>
</feature>
<evidence type="ECO:0000313" key="12">
    <source>
        <dbReference type="Proteomes" id="UP000559256"/>
    </source>
</evidence>
<dbReference type="InterPro" id="IPR012132">
    <property type="entry name" value="GMC_OxRdtase"/>
</dbReference>
<dbReference type="InterPro" id="IPR007867">
    <property type="entry name" value="GMC_OxRtase_C"/>
</dbReference>
<evidence type="ECO:0000256" key="3">
    <source>
        <dbReference type="ARBA" id="ARBA00022630"/>
    </source>
</evidence>
<name>A0A8H5CJ49_9AGAR</name>
<feature type="binding site" evidence="6">
    <location>
        <position position="115"/>
    </location>
    <ligand>
        <name>FAD</name>
        <dbReference type="ChEBI" id="CHEBI:57692"/>
    </ligand>
</feature>
<dbReference type="PANTHER" id="PTHR11552">
    <property type="entry name" value="GLUCOSE-METHANOL-CHOLINE GMC OXIDOREDUCTASE"/>
    <property type="match status" value="1"/>
</dbReference>